<dbReference type="EMBL" id="QKYT01000654">
    <property type="protein sequence ID" value="RIA82560.1"/>
    <property type="molecule type" value="Genomic_DNA"/>
</dbReference>
<keyword evidence="3" id="KW-1185">Reference proteome</keyword>
<name>A0A397S8B0_9GLOM</name>
<sequence>MVKKTVKRRQVKQVKQATIRKQAKLAAIFLNIELNLSMRNTNNHSDPKPSASGSSGSSSLNTSGSNNKTSSILSSPPLAFNKWVQFTTNANMDEDFTSPPISGPIPQAETPLFPVATPFVPSTSTSPPSTFPVEMVDDSIYITSSVSKGKAKVADDEDVSPDATVQVSSSIFFAAAALNSFPFLLKKFKTNSALCVAVDHYAFKYTSFSKSAYCSSFANSKQIIVDFRSAEHKDQLIFFPIPDLENMLFHVPKSFTSQNPVISNFYSKYHPTQHRKLVFKVSPDKSFIDAAKSSSLGPTSSTGHTSPSAKNTK</sequence>
<feature type="region of interest" description="Disordered" evidence="1">
    <location>
        <begin position="40"/>
        <end position="72"/>
    </location>
</feature>
<comment type="caution">
    <text evidence="2">The sequence shown here is derived from an EMBL/GenBank/DDBJ whole genome shotgun (WGS) entry which is preliminary data.</text>
</comment>
<evidence type="ECO:0000256" key="1">
    <source>
        <dbReference type="SAM" id="MobiDB-lite"/>
    </source>
</evidence>
<gene>
    <name evidence="2" type="ORF">C1645_835182</name>
</gene>
<dbReference type="AlphaFoldDB" id="A0A397S8B0"/>
<feature type="region of interest" description="Disordered" evidence="1">
    <location>
        <begin position="291"/>
        <end position="313"/>
    </location>
</feature>
<evidence type="ECO:0000313" key="3">
    <source>
        <dbReference type="Proteomes" id="UP000265703"/>
    </source>
</evidence>
<protein>
    <submittedName>
        <fullName evidence="2">Uncharacterized protein</fullName>
    </submittedName>
</protein>
<accession>A0A397S8B0</accession>
<dbReference type="Proteomes" id="UP000265703">
    <property type="component" value="Unassembled WGS sequence"/>
</dbReference>
<feature type="compositionally biased region" description="Low complexity" evidence="1">
    <location>
        <begin position="50"/>
        <end position="71"/>
    </location>
</feature>
<evidence type="ECO:0000313" key="2">
    <source>
        <dbReference type="EMBL" id="RIA82560.1"/>
    </source>
</evidence>
<feature type="compositionally biased region" description="Low complexity" evidence="1">
    <location>
        <begin position="293"/>
        <end position="313"/>
    </location>
</feature>
<proteinExistence type="predicted"/>
<organism evidence="2 3">
    <name type="scientific">Glomus cerebriforme</name>
    <dbReference type="NCBI Taxonomy" id="658196"/>
    <lineage>
        <taxon>Eukaryota</taxon>
        <taxon>Fungi</taxon>
        <taxon>Fungi incertae sedis</taxon>
        <taxon>Mucoromycota</taxon>
        <taxon>Glomeromycotina</taxon>
        <taxon>Glomeromycetes</taxon>
        <taxon>Glomerales</taxon>
        <taxon>Glomeraceae</taxon>
        <taxon>Glomus</taxon>
    </lineage>
</organism>
<reference evidence="2 3" key="1">
    <citation type="submission" date="2018-06" db="EMBL/GenBank/DDBJ databases">
        <title>Comparative genomics reveals the genomic features of Rhizophagus irregularis, R. cerebriforme, R. diaphanum and Gigaspora rosea, and their symbiotic lifestyle signature.</title>
        <authorList>
            <person name="Morin E."/>
            <person name="San Clemente H."/>
            <person name="Chen E.C.H."/>
            <person name="De La Providencia I."/>
            <person name="Hainaut M."/>
            <person name="Kuo A."/>
            <person name="Kohler A."/>
            <person name="Murat C."/>
            <person name="Tang N."/>
            <person name="Roy S."/>
            <person name="Loubradou J."/>
            <person name="Henrissat B."/>
            <person name="Grigoriev I.V."/>
            <person name="Corradi N."/>
            <person name="Roux C."/>
            <person name="Martin F.M."/>
        </authorList>
    </citation>
    <scope>NUCLEOTIDE SEQUENCE [LARGE SCALE GENOMIC DNA]</scope>
    <source>
        <strain evidence="2 3">DAOM 227022</strain>
    </source>
</reference>